<gene>
    <name evidence="2" type="ORF">AOQ84DRAFT_382594</name>
</gene>
<dbReference type="EMBL" id="KV750936">
    <property type="protein sequence ID" value="OCL02526.1"/>
    <property type="molecule type" value="Genomic_DNA"/>
</dbReference>
<evidence type="ECO:0000313" key="2">
    <source>
        <dbReference type="EMBL" id="OCL02526.1"/>
    </source>
</evidence>
<sequence>MSTPEQDILAQAQPDETLSALEVPEEGIPDEKSDIEIDPDAPDSTRRFSKGDTVHMTIIANGARTKGIFTISGCRVNNSKRYWEYKLKDSKGYPYSGGVYVREKDLKLERRRG</sequence>
<protein>
    <submittedName>
        <fullName evidence="2">Uncharacterized protein</fullName>
    </submittedName>
</protein>
<reference evidence="2 3" key="1">
    <citation type="journal article" date="2016" name="Nat. Commun.">
        <title>Ectomycorrhizal ecology is imprinted in the genome of the dominant symbiotic fungus Cenococcum geophilum.</title>
        <authorList>
            <consortium name="DOE Joint Genome Institute"/>
            <person name="Peter M."/>
            <person name="Kohler A."/>
            <person name="Ohm R.A."/>
            <person name="Kuo A."/>
            <person name="Krutzmann J."/>
            <person name="Morin E."/>
            <person name="Arend M."/>
            <person name="Barry K.W."/>
            <person name="Binder M."/>
            <person name="Choi C."/>
            <person name="Clum A."/>
            <person name="Copeland A."/>
            <person name="Grisel N."/>
            <person name="Haridas S."/>
            <person name="Kipfer T."/>
            <person name="LaButti K."/>
            <person name="Lindquist E."/>
            <person name="Lipzen A."/>
            <person name="Maire R."/>
            <person name="Meier B."/>
            <person name="Mihaltcheva S."/>
            <person name="Molinier V."/>
            <person name="Murat C."/>
            <person name="Poggeler S."/>
            <person name="Quandt C.A."/>
            <person name="Sperisen C."/>
            <person name="Tritt A."/>
            <person name="Tisserant E."/>
            <person name="Crous P.W."/>
            <person name="Henrissat B."/>
            <person name="Nehls U."/>
            <person name="Egli S."/>
            <person name="Spatafora J.W."/>
            <person name="Grigoriev I.V."/>
            <person name="Martin F.M."/>
        </authorList>
    </citation>
    <scope>NUCLEOTIDE SEQUENCE [LARGE SCALE GENOMIC DNA]</scope>
    <source>
        <strain evidence="2 3">CBS 207.34</strain>
    </source>
</reference>
<feature type="region of interest" description="Disordered" evidence="1">
    <location>
        <begin position="25"/>
        <end position="48"/>
    </location>
</feature>
<feature type="region of interest" description="Disordered" evidence="1">
    <location>
        <begin position="1"/>
        <end position="20"/>
    </location>
</feature>
<dbReference type="Proteomes" id="UP000250140">
    <property type="component" value="Unassembled WGS sequence"/>
</dbReference>
<accession>A0A8E2EPS2</accession>
<proteinExistence type="predicted"/>
<keyword evidence="3" id="KW-1185">Reference proteome</keyword>
<evidence type="ECO:0000313" key="3">
    <source>
        <dbReference type="Proteomes" id="UP000250140"/>
    </source>
</evidence>
<name>A0A8E2EPS2_9PEZI</name>
<dbReference type="AlphaFoldDB" id="A0A8E2EPS2"/>
<organism evidence="2 3">
    <name type="scientific">Glonium stellatum</name>
    <dbReference type="NCBI Taxonomy" id="574774"/>
    <lineage>
        <taxon>Eukaryota</taxon>
        <taxon>Fungi</taxon>
        <taxon>Dikarya</taxon>
        <taxon>Ascomycota</taxon>
        <taxon>Pezizomycotina</taxon>
        <taxon>Dothideomycetes</taxon>
        <taxon>Pleosporomycetidae</taxon>
        <taxon>Gloniales</taxon>
        <taxon>Gloniaceae</taxon>
        <taxon>Glonium</taxon>
    </lineage>
</organism>
<dbReference type="OrthoDB" id="3913514at2759"/>
<evidence type="ECO:0000256" key="1">
    <source>
        <dbReference type="SAM" id="MobiDB-lite"/>
    </source>
</evidence>